<evidence type="ECO:0000256" key="1">
    <source>
        <dbReference type="ARBA" id="ARBA00023015"/>
    </source>
</evidence>
<dbReference type="EMBL" id="UGQT01000001">
    <property type="protein sequence ID" value="STZ58169.1"/>
    <property type="molecule type" value="Genomic_DNA"/>
</dbReference>
<evidence type="ECO:0000313" key="6">
    <source>
        <dbReference type="Proteomes" id="UP000254978"/>
    </source>
</evidence>
<organism evidence="5 6">
    <name type="scientific">Mycolicibacterium tokaiense</name>
    <dbReference type="NCBI Taxonomy" id="39695"/>
    <lineage>
        <taxon>Bacteria</taxon>
        <taxon>Bacillati</taxon>
        <taxon>Actinomycetota</taxon>
        <taxon>Actinomycetes</taxon>
        <taxon>Mycobacteriales</taxon>
        <taxon>Mycobacteriaceae</taxon>
        <taxon>Mycolicibacterium</taxon>
    </lineage>
</organism>
<dbReference type="SMART" id="SM00895">
    <property type="entry name" value="FCD"/>
    <property type="match status" value="1"/>
</dbReference>
<reference evidence="5 6" key="1">
    <citation type="submission" date="2018-06" db="EMBL/GenBank/DDBJ databases">
        <authorList>
            <consortium name="Pathogen Informatics"/>
            <person name="Doyle S."/>
        </authorList>
    </citation>
    <scope>NUCLEOTIDE SEQUENCE [LARGE SCALE GENOMIC DNA]</scope>
    <source>
        <strain evidence="5 6">NCTC10821</strain>
    </source>
</reference>
<dbReference type="SUPFAM" id="SSF46785">
    <property type="entry name" value="Winged helix' DNA-binding domain"/>
    <property type="match status" value="1"/>
</dbReference>
<dbReference type="Proteomes" id="UP000254978">
    <property type="component" value="Unassembled WGS sequence"/>
</dbReference>
<sequence>MDLQQVKDRVYYRLREDLISQEIPPGAPLKEIPLSERFGVSKTPIREALARLESDGLVEIAPYRGARAKWYTARDFDQLYEARFVIQAECLQRITENPTSPVAEELRLNVLRSKELLAAEKYDDLVAEIDRFDDILFSAIDNDVLREVIDRIATHFRRIGKHTMTEARFVSSVNEHDQIVKAARDGNQKRARDRLLKHSDHTKSDLLAMLQSGQAS</sequence>
<keyword evidence="6" id="KW-1185">Reference proteome</keyword>
<evidence type="ECO:0000259" key="4">
    <source>
        <dbReference type="PROSITE" id="PS50949"/>
    </source>
</evidence>
<evidence type="ECO:0000256" key="2">
    <source>
        <dbReference type="ARBA" id="ARBA00023125"/>
    </source>
</evidence>
<gene>
    <name evidence="5" type="primary">ydfH_6</name>
    <name evidence="5" type="ORF">NCTC10821_01678</name>
</gene>
<dbReference type="Gene3D" id="1.10.10.10">
    <property type="entry name" value="Winged helix-like DNA-binding domain superfamily/Winged helix DNA-binding domain"/>
    <property type="match status" value="1"/>
</dbReference>
<name>A0A378TBM5_9MYCO</name>
<dbReference type="InterPro" id="IPR008920">
    <property type="entry name" value="TF_FadR/GntR_C"/>
</dbReference>
<dbReference type="SUPFAM" id="SSF48008">
    <property type="entry name" value="GntR ligand-binding domain-like"/>
    <property type="match status" value="1"/>
</dbReference>
<dbReference type="AlphaFoldDB" id="A0A378TBM5"/>
<dbReference type="GO" id="GO:0003677">
    <property type="term" value="F:DNA binding"/>
    <property type="evidence" value="ECO:0007669"/>
    <property type="project" value="UniProtKB-KW"/>
</dbReference>
<dbReference type="Pfam" id="PF00392">
    <property type="entry name" value="GntR"/>
    <property type="match status" value="1"/>
</dbReference>
<evidence type="ECO:0000313" key="5">
    <source>
        <dbReference type="EMBL" id="STZ58169.1"/>
    </source>
</evidence>
<dbReference type="PANTHER" id="PTHR43537:SF45">
    <property type="entry name" value="GNTR FAMILY REGULATORY PROTEIN"/>
    <property type="match status" value="1"/>
</dbReference>
<dbReference type="SMART" id="SM00345">
    <property type="entry name" value="HTH_GNTR"/>
    <property type="match status" value="1"/>
</dbReference>
<keyword evidence="1" id="KW-0805">Transcription regulation</keyword>
<proteinExistence type="predicted"/>
<dbReference type="InterPro" id="IPR036390">
    <property type="entry name" value="WH_DNA-bd_sf"/>
</dbReference>
<keyword evidence="2" id="KW-0238">DNA-binding</keyword>
<keyword evidence="3" id="KW-0804">Transcription</keyword>
<dbReference type="PANTHER" id="PTHR43537">
    <property type="entry name" value="TRANSCRIPTIONAL REGULATOR, GNTR FAMILY"/>
    <property type="match status" value="1"/>
</dbReference>
<evidence type="ECO:0000256" key="3">
    <source>
        <dbReference type="ARBA" id="ARBA00023163"/>
    </source>
</evidence>
<feature type="domain" description="HTH gntR-type" evidence="4">
    <location>
        <begin position="4"/>
        <end position="71"/>
    </location>
</feature>
<dbReference type="GO" id="GO:0003700">
    <property type="term" value="F:DNA-binding transcription factor activity"/>
    <property type="evidence" value="ECO:0007669"/>
    <property type="project" value="InterPro"/>
</dbReference>
<dbReference type="InterPro" id="IPR036388">
    <property type="entry name" value="WH-like_DNA-bd_sf"/>
</dbReference>
<dbReference type="Pfam" id="PF07729">
    <property type="entry name" value="FCD"/>
    <property type="match status" value="1"/>
</dbReference>
<dbReference type="InterPro" id="IPR011711">
    <property type="entry name" value="GntR_C"/>
</dbReference>
<protein>
    <submittedName>
        <fullName evidence="5">GntR family transcriptional regulator</fullName>
    </submittedName>
</protein>
<dbReference type="PROSITE" id="PS50949">
    <property type="entry name" value="HTH_GNTR"/>
    <property type="match status" value="1"/>
</dbReference>
<dbReference type="Gene3D" id="1.20.120.530">
    <property type="entry name" value="GntR ligand-binding domain-like"/>
    <property type="match status" value="1"/>
</dbReference>
<dbReference type="RefSeq" id="WP_163908185.1">
    <property type="nucleotide sequence ID" value="NZ_AP022600.1"/>
</dbReference>
<dbReference type="CDD" id="cd07377">
    <property type="entry name" value="WHTH_GntR"/>
    <property type="match status" value="1"/>
</dbReference>
<accession>A0A378TBM5</accession>
<dbReference type="InterPro" id="IPR000524">
    <property type="entry name" value="Tscrpt_reg_HTH_GntR"/>
</dbReference>